<name>A0A6A6MEV5_HEVBR</name>
<dbReference type="GO" id="GO:0006351">
    <property type="term" value="P:DNA-templated transcription"/>
    <property type="evidence" value="ECO:0007669"/>
    <property type="project" value="InterPro"/>
</dbReference>
<dbReference type="GO" id="GO:0005736">
    <property type="term" value="C:RNA polymerase I complex"/>
    <property type="evidence" value="ECO:0007669"/>
    <property type="project" value="TreeGrafter"/>
</dbReference>
<dbReference type="EMBL" id="JAAGAX010000006">
    <property type="protein sequence ID" value="KAF2312311.1"/>
    <property type="molecule type" value="Genomic_DNA"/>
</dbReference>
<dbReference type="Gene3D" id="2.40.50.140">
    <property type="entry name" value="Nucleic acid-binding proteins"/>
    <property type="match status" value="1"/>
</dbReference>
<gene>
    <name evidence="1" type="ORF">GH714_032250</name>
</gene>
<dbReference type="InterPro" id="IPR012340">
    <property type="entry name" value="NA-bd_OB-fold"/>
</dbReference>
<dbReference type="SUPFAM" id="SSF50249">
    <property type="entry name" value="Nucleic acid-binding proteins"/>
    <property type="match status" value="1"/>
</dbReference>
<proteinExistence type="predicted"/>
<dbReference type="GO" id="GO:0003899">
    <property type="term" value="F:DNA-directed RNA polymerase activity"/>
    <property type="evidence" value="ECO:0007669"/>
    <property type="project" value="InterPro"/>
</dbReference>
<dbReference type="GO" id="GO:0005666">
    <property type="term" value="C:RNA polymerase III complex"/>
    <property type="evidence" value="ECO:0007669"/>
    <property type="project" value="TreeGrafter"/>
</dbReference>
<dbReference type="Proteomes" id="UP000467840">
    <property type="component" value="Chromosome 14"/>
</dbReference>
<dbReference type="GO" id="GO:0005665">
    <property type="term" value="C:RNA polymerase II, core complex"/>
    <property type="evidence" value="ECO:0007669"/>
    <property type="project" value="TreeGrafter"/>
</dbReference>
<protein>
    <submittedName>
        <fullName evidence="1">Uncharacterized protein</fullName>
    </submittedName>
</protein>
<reference evidence="1 2" key="1">
    <citation type="journal article" date="2020" name="Mol. Plant">
        <title>The Chromosome-Based Rubber Tree Genome Provides New Insights into Spurge Genome Evolution and Rubber Biosynthesis.</title>
        <authorList>
            <person name="Liu J."/>
            <person name="Shi C."/>
            <person name="Shi C.C."/>
            <person name="Li W."/>
            <person name="Zhang Q.J."/>
            <person name="Zhang Y."/>
            <person name="Li K."/>
            <person name="Lu H.F."/>
            <person name="Shi C."/>
            <person name="Zhu S.T."/>
            <person name="Xiao Z.Y."/>
            <person name="Nan H."/>
            <person name="Yue Y."/>
            <person name="Zhu X.G."/>
            <person name="Wu Y."/>
            <person name="Hong X.N."/>
            <person name="Fan G.Y."/>
            <person name="Tong Y."/>
            <person name="Zhang D."/>
            <person name="Mao C.L."/>
            <person name="Liu Y.L."/>
            <person name="Hao S.J."/>
            <person name="Liu W.Q."/>
            <person name="Lv M.Q."/>
            <person name="Zhang H.B."/>
            <person name="Liu Y."/>
            <person name="Hu-Tang G.R."/>
            <person name="Wang J.P."/>
            <person name="Wang J.H."/>
            <person name="Sun Y.H."/>
            <person name="Ni S.B."/>
            <person name="Chen W.B."/>
            <person name="Zhang X.C."/>
            <person name="Jiao Y.N."/>
            <person name="Eichler E.E."/>
            <person name="Li G.H."/>
            <person name="Liu X."/>
            <person name="Gao L.Z."/>
        </authorList>
    </citation>
    <scope>NUCLEOTIDE SEQUENCE [LARGE SCALE GENOMIC DNA]</scope>
    <source>
        <strain evidence="2">cv. GT1</strain>
        <tissue evidence="1">Leaf</tissue>
    </source>
</reference>
<evidence type="ECO:0000313" key="2">
    <source>
        <dbReference type="Proteomes" id="UP000467840"/>
    </source>
</evidence>
<dbReference type="Pfam" id="PF03870">
    <property type="entry name" value="RNA_pol_Rpb8"/>
    <property type="match status" value="1"/>
</dbReference>
<keyword evidence="2" id="KW-1185">Reference proteome</keyword>
<dbReference type="AlphaFoldDB" id="A0A6A6MEV5"/>
<dbReference type="PANTHER" id="PTHR10917:SF1">
    <property type="entry name" value="DNA-DIRECTED RNA POLYMERASE I, II"/>
    <property type="match status" value="1"/>
</dbReference>
<accession>A0A6A6MEV5</accession>
<evidence type="ECO:0000313" key="1">
    <source>
        <dbReference type="EMBL" id="KAF2312311.1"/>
    </source>
</evidence>
<sequence length="86" mass="9725">MFMQLDVNTKIYPIKEEEKYALLTTATLHADGTGDTGYYDQANIDGYTIAPCIGQARIHRELFISFCGLWMSLKGNPDSVTEFRLD</sequence>
<comment type="caution">
    <text evidence="1">The sequence shown here is derived from an EMBL/GenBank/DDBJ whole genome shotgun (WGS) entry which is preliminary data.</text>
</comment>
<dbReference type="PANTHER" id="PTHR10917">
    <property type="entry name" value="DNA-DIRECTED RNA POLYMERASES I, II, AND III SUBUNIT RPABC3"/>
    <property type="match status" value="1"/>
</dbReference>
<organism evidence="1 2">
    <name type="scientific">Hevea brasiliensis</name>
    <name type="common">Para rubber tree</name>
    <name type="synonym">Siphonia brasiliensis</name>
    <dbReference type="NCBI Taxonomy" id="3981"/>
    <lineage>
        <taxon>Eukaryota</taxon>
        <taxon>Viridiplantae</taxon>
        <taxon>Streptophyta</taxon>
        <taxon>Embryophyta</taxon>
        <taxon>Tracheophyta</taxon>
        <taxon>Spermatophyta</taxon>
        <taxon>Magnoliopsida</taxon>
        <taxon>eudicotyledons</taxon>
        <taxon>Gunneridae</taxon>
        <taxon>Pentapetalae</taxon>
        <taxon>rosids</taxon>
        <taxon>fabids</taxon>
        <taxon>Malpighiales</taxon>
        <taxon>Euphorbiaceae</taxon>
        <taxon>Crotonoideae</taxon>
        <taxon>Micrandreae</taxon>
        <taxon>Hevea</taxon>
    </lineage>
</organism>
<dbReference type="InterPro" id="IPR005570">
    <property type="entry name" value="RPABC3"/>
</dbReference>